<sequence length="300" mass="31672">MNAREPILDCLVIGGGAAGLTAAVYLARYRRTLRVIDEGRSRLQWIPKTRNVMGFPDGVAGSVLWDRLRQHAARYGIEPEPGRVESLVLREDGAFEAGVDGRRLLARKVLLATGASDVEPVVAGLREGLAHGQVRYCPVCDGFETQGQRVAVMGPGLHGLRESLFVSGFDNRVTWLSMGSLQAVSADQAGRLRGCGVQVHDGQPHGIACVPGAEVRVTMDDGQVLVFDTLYPALGQTHASALAVRLGARCADDGQLEVDSHLRTAVPGLFAAGDVAQGLNQISVAAGQAAIAATAIHNSL</sequence>
<dbReference type="PRINTS" id="PR00469">
    <property type="entry name" value="PNDRDTASEII"/>
</dbReference>
<reference evidence="6" key="1">
    <citation type="submission" date="2006-01" db="EMBL/GenBank/DDBJ databases">
        <title>Genome of the cyst-dividing bacterium Ramlibacter tataouinensis.</title>
        <authorList>
            <person name="Barakat M."/>
            <person name="Ortet P."/>
            <person name="De Luca G."/>
            <person name="Jourlin-Castelli C."/>
            <person name="Ansaldi M."/>
            <person name="Py B."/>
            <person name="Fichant G."/>
            <person name="Coutinho P."/>
            <person name="Voulhoux R."/>
            <person name="Bastien O."/>
            <person name="Roy S."/>
            <person name="Marechal E."/>
            <person name="Henrissat B."/>
            <person name="Quentin Y."/>
            <person name="Noirot P."/>
            <person name="Filloux A."/>
            <person name="Mejean V."/>
            <person name="DuBow M."/>
            <person name="Barras F."/>
            <person name="Heulin T."/>
        </authorList>
    </citation>
    <scope>NUCLEOTIDE SEQUENCE [LARGE SCALE GENOMIC DNA]</scope>
    <source>
        <strain evidence="6">ATCC BAA-407 / DSM 14655 / LMG 21543 / TTB310</strain>
    </source>
</reference>
<dbReference type="Pfam" id="PF07992">
    <property type="entry name" value="Pyr_redox_2"/>
    <property type="match status" value="1"/>
</dbReference>
<keyword evidence="3" id="KW-0812">Transmembrane</keyword>
<dbReference type="PATRIC" id="fig|365046.3.peg.1212"/>
<dbReference type="Gene3D" id="3.50.50.60">
    <property type="entry name" value="FAD/NAD(P)-binding domain"/>
    <property type="match status" value="2"/>
</dbReference>
<evidence type="ECO:0000256" key="3">
    <source>
        <dbReference type="SAM" id="Phobius"/>
    </source>
</evidence>
<evidence type="ECO:0000313" key="5">
    <source>
        <dbReference type="EMBL" id="AEG92271.1"/>
    </source>
</evidence>
<dbReference type="AlphaFoldDB" id="F5Y1M0"/>
<feature type="domain" description="FAD/NAD(P)-binding" evidence="4">
    <location>
        <begin position="9"/>
        <end position="289"/>
    </location>
</feature>
<gene>
    <name evidence="5" type="ordered locus">Rta_11850</name>
</gene>
<keyword evidence="3" id="KW-0472">Membrane</keyword>
<dbReference type="eggNOG" id="COG0492">
    <property type="taxonomic scope" value="Bacteria"/>
</dbReference>
<dbReference type="GO" id="GO:0016491">
    <property type="term" value="F:oxidoreductase activity"/>
    <property type="evidence" value="ECO:0007669"/>
    <property type="project" value="UniProtKB-KW"/>
</dbReference>
<evidence type="ECO:0000259" key="4">
    <source>
        <dbReference type="Pfam" id="PF07992"/>
    </source>
</evidence>
<proteinExistence type="predicted"/>
<dbReference type="RefSeq" id="WP_013900504.1">
    <property type="nucleotide sequence ID" value="NC_015677.1"/>
</dbReference>
<dbReference type="HOGENOM" id="CLU_031864_5_0_4"/>
<dbReference type="KEGG" id="rta:Rta_11850"/>
<reference evidence="5 6" key="2">
    <citation type="journal article" date="2011" name="PLoS ONE">
        <title>The Cyst-Dividing Bacterium Ramlibacter tataouinensis TTB310 Genome Reveals a Well-Stocked Toolbox for Adaptation to a Desert Environment.</title>
        <authorList>
            <person name="De Luca G."/>
            <person name="Barakat M."/>
            <person name="Ortet P."/>
            <person name="Fochesato S."/>
            <person name="Jourlin-Castelli C."/>
            <person name="Ansaldi M."/>
            <person name="Py B."/>
            <person name="Fichant G."/>
            <person name="Coutinho P.M."/>
            <person name="Voulhoux R."/>
            <person name="Bastien O."/>
            <person name="Marechal E."/>
            <person name="Henrissat B."/>
            <person name="Quentin Y."/>
            <person name="Noirot P."/>
            <person name="Filloux A."/>
            <person name="Mejean V."/>
            <person name="Dubow M.S."/>
            <person name="Barras F."/>
            <person name="Barbe V."/>
            <person name="Weissenbach J."/>
            <person name="Mihalcescu I."/>
            <person name="Vermeglio A."/>
            <person name="Achouak W."/>
            <person name="Heulin T."/>
        </authorList>
    </citation>
    <scope>NUCLEOTIDE SEQUENCE [LARGE SCALE GENOMIC DNA]</scope>
    <source>
        <strain evidence="6">ATCC BAA-407 / DSM 14655 / LMG 21543 / TTB310</strain>
    </source>
</reference>
<dbReference type="Proteomes" id="UP000008385">
    <property type="component" value="Chromosome"/>
</dbReference>
<keyword evidence="3" id="KW-1133">Transmembrane helix</keyword>
<name>F5Y1M0_RAMTT</name>
<evidence type="ECO:0000256" key="1">
    <source>
        <dbReference type="ARBA" id="ARBA00022630"/>
    </source>
</evidence>
<organism evidence="5 6">
    <name type="scientific">Ramlibacter tataouinensis (strain ATCC BAA-407 / DSM 14655 / LMG 21543 / TTB310)</name>
    <dbReference type="NCBI Taxonomy" id="365046"/>
    <lineage>
        <taxon>Bacteria</taxon>
        <taxon>Pseudomonadati</taxon>
        <taxon>Pseudomonadota</taxon>
        <taxon>Betaproteobacteria</taxon>
        <taxon>Burkholderiales</taxon>
        <taxon>Comamonadaceae</taxon>
        <taxon>Ramlibacter</taxon>
    </lineage>
</organism>
<dbReference type="PANTHER" id="PTHR48105">
    <property type="entry name" value="THIOREDOXIN REDUCTASE 1-RELATED-RELATED"/>
    <property type="match status" value="1"/>
</dbReference>
<feature type="transmembrane region" description="Helical" evidence="3">
    <location>
        <begin position="6"/>
        <end position="27"/>
    </location>
</feature>
<evidence type="ECO:0000313" key="6">
    <source>
        <dbReference type="Proteomes" id="UP000008385"/>
    </source>
</evidence>
<dbReference type="InterPro" id="IPR023753">
    <property type="entry name" value="FAD/NAD-binding_dom"/>
</dbReference>
<keyword evidence="2" id="KW-0560">Oxidoreductase</keyword>
<dbReference type="PRINTS" id="PR00368">
    <property type="entry name" value="FADPNR"/>
</dbReference>
<keyword evidence="1" id="KW-0285">Flavoprotein</keyword>
<dbReference type="InterPro" id="IPR036188">
    <property type="entry name" value="FAD/NAD-bd_sf"/>
</dbReference>
<dbReference type="EMBL" id="CP000245">
    <property type="protein sequence ID" value="AEG92271.1"/>
    <property type="molecule type" value="Genomic_DNA"/>
</dbReference>
<dbReference type="OrthoDB" id="9786503at2"/>
<protein>
    <submittedName>
        <fullName evidence="5">Disulfide oxidoreductase-like protein</fullName>
    </submittedName>
</protein>
<accession>F5Y1M0</accession>
<keyword evidence="6" id="KW-1185">Reference proteome</keyword>
<dbReference type="STRING" id="365046.Rta_11850"/>
<dbReference type="SUPFAM" id="SSF51905">
    <property type="entry name" value="FAD/NAD(P)-binding domain"/>
    <property type="match status" value="1"/>
</dbReference>
<evidence type="ECO:0000256" key="2">
    <source>
        <dbReference type="ARBA" id="ARBA00023002"/>
    </source>
</evidence>
<dbReference type="InterPro" id="IPR050097">
    <property type="entry name" value="Ferredoxin-NADP_redctase_2"/>
</dbReference>